<sequence length="177" mass="19268">MTASSPDPKIDPRAFRSVMGRFSTGVAVVTFVRDDQAAGITVNSFLSVSADPPLVLISLRRESSVNAHIGIGDRYGVSFLTDAQMDISLHFAGNRVPGLDFEFADFEGMPMIAESLAQIVARVVDVHLAGDHLLYIAEVQGLRKGPEATPLIFYSGRYKQIHAHEPSMSIGEELHGW</sequence>
<dbReference type="GO" id="GO:0006208">
    <property type="term" value="P:pyrimidine nucleobase catabolic process"/>
    <property type="evidence" value="ECO:0007669"/>
    <property type="project" value="TreeGrafter"/>
</dbReference>
<dbReference type="Pfam" id="PF01613">
    <property type="entry name" value="Flavin_Reduct"/>
    <property type="match status" value="1"/>
</dbReference>
<evidence type="ECO:0000259" key="2">
    <source>
        <dbReference type="SMART" id="SM00903"/>
    </source>
</evidence>
<reference evidence="3 4" key="1">
    <citation type="submission" date="2016-10" db="EMBL/GenBank/DDBJ databases">
        <authorList>
            <person name="de Groot N.N."/>
        </authorList>
    </citation>
    <scope>NUCLEOTIDE SEQUENCE [LARGE SCALE GENOMIC DNA]</scope>
    <source>
        <strain evidence="3 4">CGMCC 1.7659</strain>
    </source>
</reference>
<protein>
    <submittedName>
        <fullName evidence="3">NADH-FMN oxidoreductase RutF, flavin reductase (DIM6/NTAB) family</fullName>
    </submittedName>
</protein>
<dbReference type="RefSeq" id="WP_092404188.1">
    <property type="nucleotide sequence ID" value="NZ_FOVF01000002.1"/>
</dbReference>
<name>A0A1I4VET0_9GAMM</name>
<evidence type="ECO:0000313" key="4">
    <source>
        <dbReference type="Proteomes" id="UP000198575"/>
    </source>
</evidence>
<dbReference type="AlphaFoldDB" id="A0A1I4VET0"/>
<dbReference type="STRING" id="578942.SAMN05216289_10223"/>
<evidence type="ECO:0000256" key="1">
    <source>
        <dbReference type="ARBA" id="ARBA00023002"/>
    </source>
</evidence>
<dbReference type="InterPro" id="IPR002563">
    <property type="entry name" value="Flavin_Rdtase-like_dom"/>
</dbReference>
<dbReference type="PANTHER" id="PTHR30466:SF1">
    <property type="entry name" value="FMN REDUCTASE (NADH) RUTF"/>
    <property type="match status" value="1"/>
</dbReference>
<dbReference type="InterPro" id="IPR012349">
    <property type="entry name" value="Split_barrel_FMN-bd"/>
</dbReference>
<dbReference type="Proteomes" id="UP000198575">
    <property type="component" value="Unassembled WGS sequence"/>
</dbReference>
<organism evidence="3 4">
    <name type="scientific">Dokdonella immobilis</name>
    <dbReference type="NCBI Taxonomy" id="578942"/>
    <lineage>
        <taxon>Bacteria</taxon>
        <taxon>Pseudomonadati</taxon>
        <taxon>Pseudomonadota</taxon>
        <taxon>Gammaproteobacteria</taxon>
        <taxon>Lysobacterales</taxon>
        <taxon>Rhodanobacteraceae</taxon>
        <taxon>Dokdonella</taxon>
    </lineage>
</organism>
<dbReference type="EMBL" id="FOVF01000002">
    <property type="protein sequence ID" value="SFM99734.1"/>
    <property type="molecule type" value="Genomic_DNA"/>
</dbReference>
<dbReference type="OrthoDB" id="9792858at2"/>
<dbReference type="SUPFAM" id="SSF50475">
    <property type="entry name" value="FMN-binding split barrel"/>
    <property type="match status" value="1"/>
</dbReference>
<dbReference type="SMART" id="SM00903">
    <property type="entry name" value="Flavin_Reduct"/>
    <property type="match status" value="1"/>
</dbReference>
<dbReference type="GO" id="GO:0042602">
    <property type="term" value="F:riboflavin reductase (NADPH) activity"/>
    <property type="evidence" value="ECO:0007669"/>
    <property type="project" value="TreeGrafter"/>
</dbReference>
<dbReference type="InterPro" id="IPR050268">
    <property type="entry name" value="NADH-dep_flavin_reductase"/>
</dbReference>
<keyword evidence="1" id="KW-0560">Oxidoreductase</keyword>
<evidence type="ECO:0000313" key="3">
    <source>
        <dbReference type="EMBL" id="SFM99734.1"/>
    </source>
</evidence>
<dbReference type="GO" id="GO:0010181">
    <property type="term" value="F:FMN binding"/>
    <property type="evidence" value="ECO:0007669"/>
    <property type="project" value="InterPro"/>
</dbReference>
<dbReference type="Gene3D" id="2.30.110.10">
    <property type="entry name" value="Electron Transport, Fmn-binding Protein, Chain A"/>
    <property type="match status" value="1"/>
</dbReference>
<accession>A0A1I4VET0</accession>
<gene>
    <name evidence="3" type="ORF">SAMN05216289_10223</name>
</gene>
<keyword evidence="4" id="KW-1185">Reference proteome</keyword>
<feature type="domain" description="Flavin reductase like" evidence="2">
    <location>
        <begin position="19"/>
        <end position="160"/>
    </location>
</feature>
<proteinExistence type="predicted"/>
<dbReference type="PANTHER" id="PTHR30466">
    <property type="entry name" value="FLAVIN REDUCTASE"/>
    <property type="match status" value="1"/>
</dbReference>